<feature type="compositionally biased region" description="Gly residues" evidence="1">
    <location>
        <begin position="1"/>
        <end position="10"/>
    </location>
</feature>
<comment type="caution">
    <text evidence="2">The sequence shown here is derived from an EMBL/GenBank/DDBJ whole genome shotgun (WGS) entry which is preliminary data.</text>
</comment>
<gene>
    <name evidence="2" type="ORF">Daesc_003620</name>
</gene>
<evidence type="ECO:0000313" key="2">
    <source>
        <dbReference type="EMBL" id="KAK6955973.1"/>
    </source>
</evidence>
<dbReference type="EMBL" id="JBANMG010000003">
    <property type="protein sequence ID" value="KAK6955973.1"/>
    <property type="molecule type" value="Genomic_DNA"/>
</dbReference>
<evidence type="ECO:0008006" key="4">
    <source>
        <dbReference type="Google" id="ProtNLM"/>
    </source>
</evidence>
<keyword evidence="3" id="KW-1185">Reference proteome</keyword>
<feature type="compositionally biased region" description="Basic and acidic residues" evidence="1">
    <location>
        <begin position="78"/>
        <end position="88"/>
    </location>
</feature>
<name>A0AAX6MU66_9PEZI</name>
<sequence length="289" mass="29304">MSTGGTGGNPIQGLNYGAAAGQQNVDLSDDPDPKGTAAGYVPDQNQGKSLFGTIKAALKPGDTKKQQQQQQGSGFRGDFTHDGRHGGVEETMIPGHRDYDESQEGSQTHRDGVRTDGGGVLESLMPGNKSRSNKERGGIFGAMKSAADNTPDVPGALKKAAGGGDPGSVGQSMHGGNSGDGGNDSGLKNSGGLTGRTEKNSKFDKFPATGNYLGPEPDSDSATRVSAFDSQGSVGHQFSSEGAIGGTAHKIGGPFSKEGVVGRQFTDKGAVGGTVQDAIGHGDQTRKGA</sequence>
<feature type="compositionally biased region" description="Polar residues" evidence="1">
    <location>
        <begin position="220"/>
        <end position="240"/>
    </location>
</feature>
<dbReference type="AlphaFoldDB" id="A0AAX6MU66"/>
<accession>A0AAX6MU66</accession>
<reference evidence="2 3" key="1">
    <citation type="journal article" date="2024" name="Front Chem Biol">
        <title>Unveiling the potential of Daldinia eschscholtzii MFLUCC 19-0629 through bioactivity and bioinformatics studies for enhanced sustainable agriculture production.</title>
        <authorList>
            <person name="Brooks S."/>
            <person name="Weaver J.A."/>
            <person name="Klomchit A."/>
            <person name="Alharthi S.A."/>
            <person name="Onlamun T."/>
            <person name="Nurani R."/>
            <person name="Vong T.K."/>
            <person name="Alberti F."/>
            <person name="Greco C."/>
        </authorList>
    </citation>
    <scope>NUCLEOTIDE SEQUENCE [LARGE SCALE GENOMIC DNA]</scope>
    <source>
        <strain evidence="2">MFLUCC 19-0629</strain>
    </source>
</reference>
<evidence type="ECO:0000313" key="3">
    <source>
        <dbReference type="Proteomes" id="UP001369815"/>
    </source>
</evidence>
<organism evidence="2 3">
    <name type="scientific">Daldinia eschscholtzii</name>
    <dbReference type="NCBI Taxonomy" id="292717"/>
    <lineage>
        <taxon>Eukaryota</taxon>
        <taxon>Fungi</taxon>
        <taxon>Dikarya</taxon>
        <taxon>Ascomycota</taxon>
        <taxon>Pezizomycotina</taxon>
        <taxon>Sordariomycetes</taxon>
        <taxon>Xylariomycetidae</taxon>
        <taxon>Xylariales</taxon>
        <taxon>Hypoxylaceae</taxon>
        <taxon>Daldinia</taxon>
    </lineage>
</organism>
<feature type="region of interest" description="Disordered" evidence="1">
    <location>
        <begin position="1"/>
        <end position="251"/>
    </location>
</feature>
<dbReference type="Proteomes" id="UP001369815">
    <property type="component" value="Unassembled WGS sequence"/>
</dbReference>
<protein>
    <recommendedName>
        <fullName evidence="4">Dehydrin</fullName>
    </recommendedName>
</protein>
<feature type="compositionally biased region" description="Basic and acidic residues" evidence="1">
    <location>
        <begin position="196"/>
        <end position="205"/>
    </location>
</feature>
<evidence type="ECO:0000256" key="1">
    <source>
        <dbReference type="SAM" id="MobiDB-lite"/>
    </source>
</evidence>
<proteinExistence type="predicted"/>